<accession>A0A448TSF8</accession>
<dbReference type="RefSeq" id="WP_126598252.1">
    <property type="nucleotide sequence ID" value="NZ_LR134510.1"/>
</dbReference>
<proteinExistence type="predicted"/>
<keyword evidence="2" id="KW-1185">Reference proteome</keyword>
<keyword evidence="1" id="KW-0449">Lipoprotein</keyword>
<dbReference type="Proteomes" id="UP000279799">
    <property type="component" value="Chromosome"/>
</dbReference>
<dbReference type="EMBL" id="LR134510">
    <property type="protein sequence ID" value="VEJ08835.1"/>
    <property type="molecule type" value="Genomic_DNA"/>
</dbReference>
<dbReference type="AlphaFoldDB" id="A0A448TSF8"/>
<reference evidence="1 2" key="1">
    <citation type="submission" date="2018-12" db="EMBL/GenBank/DDBJ databases">
        <authorList>
            <consortium name="Pathogen Informatics"/>
        </authorList>
    </citation>
    <scope>NUCLEOTIDE SEQUENCE [LARGE SCALE GENOMIC DNA]</scope>
    <source>
        <strain evidence="1 2">NCTC12871</strain>
    </source>
</reference>
<dbReference type="OrthoDB" id="5917215at2"/>
<sequence length="186" mass="21657">MRVSALILMCFTLSACTYQSLTKEQCLSGDWRGIGYQDGLLGQYPDRIVEHAEACAETGVRPNISAWQQGRAEGLVYYCTEDNFYRLGINGQAMHYVCDKAKMPQLQKVYRQAYEEYDLQQKIYSAQQQIQDDEVVLEKLKNGEMLTYKTEKEARAELLRLQNHIWTLKQHIEQYQNSLQQAKLKE</sequence>
<dbReference type="PROSITE" id="PS51257">
    <property type="entry name" value="PROKAR_LIPOPROTEIN"/>
    <property type="match status" value="1"/>
</dbReference>
<protein>
    <submittedName>
        <fullName evidence="1">Lipoprotein</fullName>
    </submittedName>
</protein>
<dbReference type="InterPro" id="IPR021242">
    <property type="entry name" value="DUF2799"/>
</dbReference>
<organism evidence="1 2">
    <name type="scientific">Actinobacillus delphinicola</name>
    <dbReference type="NCBI Taxonomy" id="51161"/>
    <lineage>
        <taxon>Bacteria</taxon>
        <taxon>Pseudomonadati</taxon>
        <taxon>Pseudomonadota</taxon>
        <taxon>Gammaproteobacteria</taxon>
        <taxon>Pasteurellales</taxon>
        <taxon>Pasteurellaceae</taxon>
        <taxon>Actinobacillus</taxon>
    </lineage>
</organism>
<evidence type="ECO:0000313" key="2">
    <source>
        <dbReference type="Proteomes" id="UP000279799"/>
    </source>
</evidence>
<dbReference type="Pfam" id="PF10973">
    <property type="entry name" value="DUF2799"/>
    <property type="match status" value="1"/>
</dbReference>
<gene>
    <name evidence="1" type="ORF">NCTC12871_00252</name>
</gene>
<name>A0A448TSF8_9PAST</name>
<evidence type="ECO:0000313" key="1">
    <source>
        <dbReference type="EMBL" id="VEJ08835.1"/>
    </source>
</evidence>
<dbReference type="KEGG" id="adp:NCTC12871_00252"/>